<keyword evidence="5" id="KW-1185">Reference proteome</keyword>
<comment type="catalytic activity">
    <reaction evidence="3">
        <text>a (3R)-hydroxyacyl-[ACP] + NADP(+) = a 3-oxoacyl-[ACP] + NADPH + H(+)</text>
        <dbReference type="Rhea" id="RHEA:17397"/>
        <dbReference type="Rhea" id="RHEA-COMP:9916"/>
        <dbReference type="Rhea" id="RHEA-COMP:9945"/>
        <dbReference type="ChEBI" id="CHEBI:15378"/>
        <dbReference type="ChEBI" id="CHEBI:57783"/>
        <dbReference type="ChEBI" id="CHEBI:58349"/>
        <dbReference type="ChEBI" id="CHEBI:78776"/>
        <dbReference type="ChEBI" id="CHEBI:78827"/>
        <dbReference type="EC" id="1.1.1.100"/>
    </reaction>
</comment>
<dbReference type="PRINTS" id="PR00081">
    <property type="entry name" value="GDHRDH"/>
</dbReference>
<sequence length="78" mass="8368">MLGQTNGITANAIAPGYVNTEMVAAMPKEALDKIIERVPMRRLAEVHEIARAALFLAAEEAGFMTGVVLPINGGLRLY</sequence>
<dbReference type="InterPro" id="IPR050259">
    <property type="entry name" value="SDR"/>
</dbReference>
<dbReference type="Proteomes" id="UP000837675">
    <property type="component" value="Unassembled WGS sequence"/>
</dbReference>
<dbReference type="PANTHER" id="PTHR42879:SF2">
    <property type="entry name" value="3-OXOACYL-[ACYL-CARRIER-PROTEIN] REDUCTASE FABG"/>
    <property type="match status" value="1"/>
</dbReference>
<dbReference type="GO" id="GO:0004316">
    <property type="term" value="F:3-oxoacyl-[acyl-carrier-protein] reductase (NADPH) activity"/>
    <property type="evidence" value="ECO:0007669"/>
    <property type="project" value="UniProtKB-EC"/>
</dbReference>
<evidence type="ECO:0000256" key="3">
    <source>
        <dbReference type="ARBA" id="ARBA00048508"/>
    </source>
</evidence>
<dbReference type="InterPro" id="IPR002347">
    <property type="entry name" value="SDR_fam"/>
</dbReference>
<evidence type="ECO:0000313" key="5">
    <source>
        <dbReference type="Proteomes" id="UP000837675"/>
    </source>
</evidence>
<evidence type="ECO:0000256" key="2">
    <source>
        <dbReference type="ARBA" id="ARBA00012948"/>
    </source>
</evidence>
<accession>A0A8S4BW76</accession>
<dbReference type="AlphaFoldDB" id="A0A8S4BW76"/>
<protein>
    <recommendedName>
        <fullName evidence="2">3-oxoacyl-[acyl-carrier-protein] reductase</fullName>
        <ecNumber evidence="2">1.1.1.100</ecNumber>
    </recommendedName>
</protein>
<dbReference type="InterPro" id="IPR036291">
    <property type="entry name" value="NAD(P)-bd_dom_sf"/>
</dbReference>
<gene>
    <name evidence="4" type="ORF">MHYMCMPASI_00566</name>
</gene>
<evidence type="ECO:0000313" key="4">
    <source>
        <dbReference type="EMBL" id="CAG7592454.1"/>
    </source>
</evidence>
<dbReference type="EC" id="1.1.1.100" evidence="2"/>
<proteinExistence type="inferred from homology"/>
<dbReference type="SUPFAM" id="SSF51735">
    <property type="entry name" value="NAD(P)-binding Rossmann-fold domains"/>
    <property type="match status" value="1"/>
</dbReference>
<evidence type="ECO:0000256" key="1">
    <source>
        <dbReference type="ARBA" id="ARBA00006484"/>
    </source>
</evidence>
<reference evidence="4" key="1">
    <citation type="submission" date="2021-06" db="EMBL/GenBank/DDBJ databases">
        <authorList>
            <person name="Nardi T."/>
            <person name="Nardi T."/>
        </authorList>
    </citation>
    <scope>NUCLEOTIDE SEQUENCE</scope>
</reference>
<dbReference type="PANTHER" id="PTHR42879">
    <property type="entry name" value="3-OXOACYL-(ACYL-CARRIER-PROTEIN) REDUCTASE"/>
    <property type="match status" value="1"/>
</dbReference>
<dbReference type="Gene3D" id="3.40.50.720">
    <property type="entry name" value="NAD(P)-binding Rossmann-like Domain"/>
    <property type="match status" value="1"/>
</dbReference>
<dbReference type="EMBL" id="CAJVAF010000270">
    <property type="protein sequence ID" value="CAG7592454.1"/>
    <property type="molecule type" value="Genomic_DNA"/>
</dbReference>
<organism evidence="4 5">
    <name type="scientific">Hyalomma marginatum</name>
    <dbReference type="NCBI Taxonomy" id="34627"/>
    <lineage>
        <taxon>Eukaryota</taxon>
        <taxon>Metazoa</taxon>
        <taxon>Ecdysozoa</taxon>
        <taxon>Arthropoda</taxon>
        <taxon>Chelicerata</taxon>
        <taxon>Arachnida</taxon>
        <taxon>Acari</taxon>
        <taxon>Parasitiformes</taxon>
        <taxon>Ixodida</taxon>
        <taxon>Ixodoidea</taxon>
        <taxon>Ixodidae</taxon>
        <taxon>Hyalomminae</taxon>
        <taxon>Hyalomma</taxon>
    </lineage>
</organism>
<dbReference type="Pfam" id="PF13561">
    <property type="entry name" value="adh_short_C2"/>
    <property type="match status" value="1"/>
</dbReference>
<comment type="caution">
    <text evidence="4">The sequence shown here is derived from an EMBL/GenBank/DDBJ whole genome shotgun (WGS) entry which is preliminary data.</text>
</comment>
<name>A0A8S4BW76_9ACAR</name>
<comment type="similarity">
    <text evidence="1">Belongs to the short-chain dehydrogenases/reductases (SDR) family.</text>
</comment>